<dbReference type="InterPro" id="IPR012337">
    <property type="entry name" value="RNaseH-like_sf"/>
</dbReference>
<dbReference type="Pfam" id="PF01609">
    <property type="entry name" value="DDE_Tnp_1"/>
    <property type="match status" value="1"/>
</dbReference>
<protein>
    <submittedName>
        <fullName evidence="3">IS4 family transposase</fullName>
    </submittedName>
</protein>
<keyword evidence="1" id="KW-1133">Transmembrane helix</keyword>
<keyword evidence="1" id="KW-0472">Membrane</keyword>
<sequence>MRKDNKEMLKREIQKHITADARRIDLLARLIMALLQVGTVSYAQLALALNAQVKVASNFKRLQRFFRQFRFAHRAYVQFVWQQFTDEQTVLVMDRTHWKFGRHHINVLMTSIAYRGTAIPLIWKLLGKAGDSSQQERISLMRAVLWFLSPQQKTNIYALTADREFIGYSWLQYLIDRNINFVICIRKDARVSQAGQTSPAYRVFATSHLRTLRKPHTVFGLSLYMSGQQLSGTEYLILISTLQGKTIWQLYGQRWQIELLFGCLKSRGFRFEDTHQQEDARINTMIFVLALTLCWAVKTGEWLLQQGYTMPIKNLKERKESLYSLFRIGLDQLKVLMLHHLDFKHLIPHLSCT</sequence>
<feature type="domain" description="Transposase IS4-like" evidence="2">
    <location>
        <begin position="88"/>
        <end position="295"/>
    </location>
</feature>
<keyword evidence="1" id="KW-0812">Transmembrane</keyword>
<dbReference type="SUPFAM" id="SSF53098">
    <property type="entry name" value="Ribonuclease H-like"/>
    <property type="match status" value="1"/>
</dbReference>
<dbReference type="EMBL" id="CP120682">
    <property type="protein sequence ID" value="WKN34482.1"/>
    <property type="molecule type" value="Genomic_DNA"/>
</dbReference>
<reference evidence="3" key="1">
    <citation type="journal article" date="2023" name="Comput. Struct. Biotechnol. J.">
        <title>Discovery of a novel marine Bacteroidetes with a rich repertoire of carbohydrate-active enzymes.</title>
        <authorList>
            <person name="Chen B."/>
            <person name="Liu G."/>
            <person name="Chen Q."/>
            <person name="Wang H."/>
            <person name="Liu L."/>
            <person name="Tang K."/>
        </authorList>
    </citation>
    <scope>NUCLEOTIDE SEQUENCE</scope>
    <source>
        <strain evidence="3">TK19036</strain>
    </source>
</reference>
<evidence type="ECO:0000313" key="3">
    <source>
        <dbReference type="EMBL" id="WKN34482.1"/>
    </source>
</evidence>
<dbReference type="NCBIfam" id="NF033591">
    <property type="entry name" value="transpos_IS4_2"/>
    <property type="match status" value="1"/>
</dbReference>
<proteinExistence type="predicted"/>
<accession>A0AA49JID4</accession>
<evidence type="ECO:0000256" key="1">
    <source>
        <dbReference type="SAM" id="Phobius"/>
    </source>
</evidence>
<dbReference type="InterPro" id="IPR002559">
    <property type="entry name" value="Transposase_11"/>
</dbReference>
<feature type="transmembrane region" description="Helical" evidence="1">
    <location>
        <begin position="26"/>
        <end position="49"/>
    </location>
</feature>
<organism evidence="3">
    <name type="scientific">Roseihalotalea indica</name>
    <dbReference type="NCBI Taxonomy" id="2867963"/>
    <lineage>
        <taxon>Bacteria</taxon>
        <taxon>Pseudomonadati</taxon>
        <taxon>Bacteroidota</taxon>
        <taxon>Cytophagia</taxon>
        <taxon>Cytophagales</taxon>
        <taxon>Catalimonadaceae</taxon>
        <taxon>Roseihalotalea</taxon>
    </lineage>
</organism>
<evidence type="ECO:0000259" key="2">
    <source>
        <dbReference type="Pfam" id="PF01609"/>
    </source>
</evidence>
<name>A0AA49JID4_9BACT</name>
<dbReference type="GO" id="GO:0003677">
    <property type="term" value="F:DNA binding"/>
    <property type="evidence" value="ECO:0007669"/>
    <property type="project" value="InterPro"/>
</dbReference>
<dbReference type="GO" id="GO:0006313">
    <property type="term" value="P:DNA transposition"/>
    <property type="evidence" value="ECO:0007669"/>
    <property type="project" value="InterPro"/>
</dbReference>
<reference evidence="3" key="2">
    <citation type="journal article" date="2024" name="Antonie Van Leeuwenhoek">
        <title>Roseihalotalea indica gen. nov., sp. nov., a halophilic Bacteroidetes from mesopelagic Southwest Indian Ocean with higher carbohydrate metabolic potential.</title>
        <authorList>
            <person name="Chen B."/>
            <person name="Zhang M."/>
            <person name="Lin D."/>
            <person name="Ye J."/>
            <person name="Tang K."/>
        </authorList>
    </citation>
    <scope>NUCLEOTIDE SEQUENCE</scope>
    <source>
        <strain evidence="3">TK19036</strain>
    </source>
</reference>
<dbReference type="InterPro" id="IPR047658">
    <property type="entry name" value="IS4-like_transpos"/>
</dbReference>
<dbReference type="GO" id="GO:0004803">
    <property type="term" value="F:transposase activity"/>
    <property type="evidence" value="ECO:0007669"/>
    <property type="project" value="InterPro"/>
</dbReference>
<gene>
    <name evidence="3" type="ORF">K4G66_19075</name>
</gene>
<dbReference type="AlphaFoldDB" id="A0AA49JID4"/>